<name>A0A8I0KM94_9ACTN</name>
<comment type="caution">
    <text evidence="2">The sequence shown here is derived from an EMBL/GenBank/DDBJ whole genome shotgun (WGS) entry which is preliminary data.</text>
</comment>
<dbReference type="InterPro" id="IPR013149">
    <property type="entry name" value="ADH-like_C"/>
</dbReference>
<dbReference type="Proteomes" id="UP000587211">
    <property type="component" value="Unassembled WGS sequence"/>
</dbReference>
<dbReference type="Gene3D" id="3.90.180.10">
    <property type="entry name" value="Medium-chain alcohol dehydrogenases, catalytic domain"/>
    <property type="match status" value="1"/>
</dbReference>
<dbReference type="EMBL" id="JACBZN010000001">
    <property type="protein sequence ID" value="NYI36637.1"/>
    <property type="molecule type" value="Genomic_DNA"/>
</dbReference>
<dbReference type="Pfam" id="PF08240">
    <property type="entry name" value="ADH_N"/>
    <property type="match status" value="1"/>
</dbReference>
<evidence type="ECO:0000313" key="3">
    <source>
        <dbReference type="EMBL" id="NYI36637.1"/>
    </source>
</evidence>
<dbReference type="InterPro" id="IPR013154">
    <property type="entry name" value="ADH-like_N"/>
</dbReference>
<dbReference type="SMART" id="SM00829">
    <property type="entry name" value="PKS_ER"/>
    <property type="match status" value="1"/>
</dbReference>
<dbReference type="EMBL" id="JACWMT010000001">
    <property type="protein sequence ID" value="MBD1269454.1"/>
    <property type="molecule type" value="Genomic_DNA"/>
</dbReference>
<proteinExistence type="predicted"/>
<protein>
    <submittedName>
        <fullName evidence="3">Acrylyl-CoA reductase (NADPH)</fullName>
        <ecNumber evidence="3">1.3.1.-</ecNumber>
    </submittedName>
    <submittedName>
        <fullName evidence="2">Oxidoreductase</fullName>
    </submittedName>
</protein>
<dbReference type="Proteomes" id="UP000659061">
    <property type="component" value="Unassembled WGS sequence"/>
</dbReference>
<dbReference type="EC" id="1.3.1.-" evidence="3"/>
<sequence>MTETTFKAYRVDAPKQPAELVTSNRDELTGGDLLVRVTHSSLNYKDGLAILGKPGVVRSFPMTCGIDLAGEVVEGGGDFAEGDQVVLTGAELSETKPGGYSQYQRIESDSVVATPAGLGPWGAMAVGTGGLTAMLCVLRLEAAGVTPEDGPILVTGATGGVGSFAVSTLARLGYEVHAATGKDSEHQYLTDLGASEIIARDELSGDPRPLAKERWAAAVDSVGGTTLANVLSQIRYGGAVAACGLAGGHGLPATVMPFILRNVALLGVDSVHAPLEARKQAWSRLDELFSEEDLRAVAVDAAFTDLPELSEKILSGGIRGRVVIDVAGA</sequence>
<dbReference type="InterPro" id="IPR014188">
    <property type="entry name" value="Acrylyl-CoA_reductase_AcuI"/>
</dbReference>
<organism evidence="2 5">
    <name type="scientific">Aeromicrobium tamlense</name>
    <dbReference type="NCBI Taxonomy" id="375541"/>
    <lineage>
        <taxon>Bacteria</taxon>
        <taxon>Bacillati</taxon>
        <taxon>Actinomycetota</taxon>
        <taxon>Actinomycetes</taxon>
        <taxon>Propionibacteriales</taxon>
        <taxon>Nocardioidaceae</taxon>
        <taxon>Aeromicrobium</taxon>
    </lineage>
</organism>
<dbReference type="InterPro" id="IPR051397">
    <property type="entry name" value="Zn-ADH-like_protein"/>
</dbReference>
<accession>A0A8I0KM94</accession>
<dbReference type="Gene3D" id="3.40.50.720">
    <property type="entry name" value="NAD(P)-binding Rossmann-like Domain"/>
    <property type="match status" value="1"/>
</dbReference>
<dbReference type="AlphaFoldDB" id="A0A8I0KM94"/>
<evidence type="ECO:0000313" key="2">
    <source>
        <dbReference type="EMBL" id="MBD1269454.1"/>
    </source>
</evidence>
<keyword evidence="4" id="KW-1185">Reference proteome</keyword>
<keyword evidence="3" id="KW-0560">Oxidoreductase</keyword>
<evidence type="ECO:0000259" key="1">
    <source>
        <dbReference type="SMART" id="SM00829"/>
    </source>
</evidence>
<dbReference type="InterPro" id="IPR011032">
    <property type="entry name" value="GroES-like_sf"/>
</dbReference>
<reference evidence="3 4" key="1">
    <citation type="submission" date="2020-07" db="EMBL/GenBank/DDBJ databases">
        <title>Sequencing the genomes of 1000 actinobacteria strains.</title>
        <authorList>
            <person name="Klenk H.-P."/>
        </authorList>
    </citation>
    <scope>NUCLEOTIDE SEQUENCE [LARGE SCALE GENOMIC DNA]</scope>
    <source>
        <strain evidence="3 4">DSM 19087</strain>
    </source>
</reference>
<dbReference type="InterPro" id="IPR036291">
    <property type="entry name" value="NAD(P)-bd_dom_sf"/>
</dbReference>
<dbReference type="RefSeq" id="WP_179422438.1">
    <property type="nucleotide sequence ID" value="NZ_BAAAMP010000002.1"/>
</dbReference>
<dbReference type="NCBIfam" id="TIGR02823">
    <property type="entry name" value="oxido_YhdH"/>
    <property type="match status" value="1"/>
</dbReference>
<evidence type="ECO:0000313" key="4">
    <source>
        <dbReference type="Proteomes" id="UP000587211"/>
    </source>
</evidence>
<feature type="domain" description="Enoyl reductase (ER)" evidence="1">
    <location>
        <begin position="4"/>
        <end position="324"/>
    </location>
</feature>
<dbReference type="Pfam" id="PF00107">
    <property type="entry name" value="ADH_zinc_N"/>
    <property type="match status" value="1"/>
</dbReference>
<dbReference type="CDD" id="cd08288">
    <property type="entry name" value="MDR_yhdh"/>
    <property type="match status" value="1"/>
</dbReference>
<dbReference type="SUPFAM" id="SSF50129">
    <property type="entry name" value="GroES-like"/>
    <property type="match status" value="1"/>
</dbReference>
<dbReference type="PANTHER" id="PTHR43677">
    <property type="entry name" value="SHORT-CHAIN DEHYDROGENASE/REDUCTASE"/>
    <property type="match status" value="1"/>
</dbReference>
<evidence type="ECO:0000313" key="5">
    <source>
        <dbReference type="Proteomes" id="UP000659061"/>
    </source>
</evidence>
<gene>
    <name evidence="3" type="ORF">BJ975_000012</name>
    <name evidence="2" type="ORF">IDH50_04350</name>
</gene>
<dbReference type="SUPFAM" id="SSF51735">
    <property type="entry name" value="NAD(P)-binding Rossmann-fold domains"/>
    <property type="match status" value="1"/>
</dbReference>
<reference evidence="2" key="2">
    <citation type="submission" date="2020-09" db="EMBL/GenBank/DDBJ databases">
        <title>Novel species in genus Aeromicrobium.</title>
        <authorList>
            <person name="Zhang G."/>
        </authorList>
    </citation>
    <scope>NUCLEOTIDE SEQUENCE</scope>
    <source>
        <strain evidence="2">SSW1-57</strain>
    </source>
</reference>
<dbReference type="InterPro" id="IPR020843">
    <property type="entry name" value="ER"/>
</dbReference>
<dbReference type="PANTHER" id="PTHR43677:SF1">
    <property type="entry name" value="ACRYLYL-COA REDUCTASE ACUI-RELATED"/>
    <property type="match status" value="1"/>
</dbReference>
<dbReference type="GO" id="GO:0043957">
    <property type="term" value="F:acryloyl-CoA reductase (NADPH) activity"/>
    <property type="evidence" value="ECO:0007669"/>
    <property type="project" value="TreeGrafter"/>
</dbReference>